<reference evidence="1 2" key="1">
    <citation type="submission" date="2014-12" db="EMBL/GenBank/DDBJ databases">
        <title>Complete genome sequence of Francisella guanzhouensis strain 08HL01032 isolated from air-conditioning system in China.</title>
        <authorList>
            <person name="Svensson D."/>
            <person name="Ohrman C."/>
            <person name="Backman S."/>
            <person name="Karlsson E."/>
            <person name="Nilsson E."/>
            <person name="Bystrom M."/>
            <person name="Larkeryd A."/>
            <person name="Stenberg P."/>
            <person name="Scholtz H.C."/>
            <person name="Forsman M."/>
            <person name="Sjodin A."/>
        </authorList>
    </citation>
    <scope>NUCLEOTIDE SEQUENCE [LARGE SCALE GENOMIC DNA]</scope>
    <source>
        <strain evidence="1 2">08HL01032</strain>
    </source>
</reference>
<gene>
    <name evidence="1" type="ORF">SD28_01125</name>
</gene>
<sequence length="1603" mass="186644">MNDFEYIDKAVSIVYMQDDLLAMLSLVKNLGKDGEPIYQSAETSLAKFISSLKGLEPIIIGEGASKITLEQLLKQLENPLTKAKASILLQQYHQDLVAKINLQTSTKQKNTSVNGIGVVLYSYSLVQAFYSAKPLAMLLKAVHTLAIKENGYTEVLEKIQNSENAPYYLYALLMPTEIIEENNNAEAEFLERLDQRYGQSGLHKKISSKLRGKRFEDGYYYEMLYYVLSYFADFNNYIEVYNKISEQIRESESYYIISKDLYPEFPKAAQGAIDEKLRSILVNAENIQKKTNEYFKELKQIKTHAEALKAYKRKKLNVSLKQAILLSKLNLAVAMLHELSMRLSKLDIEIKDQLSLPRETVVNTRKLPRFQQWCSALDELMLRLNNKRDSFSCLVYHKIMSATLARYDELSKIYDEIYTGTVYDDKAIRGIVKTKAKMIASIEMNPVKLLSDVCDQNNVQKDDQEAIKHLFLDFHSEILPITKNCLEEFCYSSPYGVNKQYQLAKKESNRHPLYPLMTIYSEWYKLRSFVLFFENFGNHVSSYFLGVEQISGASFEMLYKDLVYLSYAFGAIYNEFEQSAQAMLLKYMAIFTIDPSNENYYLAFKKFAIIESCIFTHMAFNPVSFHELLSRYIKKEKVEISYQFIEFMKSCEYGRTGFTLSGLDQDTQTLAYQADGQYQFELIVTNNEFIEAQNELRQLYELGGVPALTAIAMVVFIKSYNDRFLTQTRAKVENFKGFYTSDIFAAWRRAGVKSMGKILRLVNLDNDYSRLLKLLEKLQQYKTSDLKKNQANNFLKERCQLFINCFIEKTRLNLEQIKSTIDNINRMLDMEAIIKAIGKSKCKENLLQSKEVFSSLYQKLVYLDMSCFSQRLITGLKPFKANRRFIDMLAYYLTKTFARNEEVVVTRYRDLPMLEGFGNVNKNENLQLALNTQGEGQIAFQPNYKKDYEILGIIHERESGREIVPRDTTNKFYFFLKMLINMCEYYMDSIIRIFGDQYDKKNYERFDQFLDKLLEDFQIAINTDFKTTYLDRVVSDLKLNTKIINLYVIFSSGAETDRFKEDNSVDLHFLQLFIEESIASLKVRSFDKVKFFDSSYCEFSLIECFTKVYDELEYIYTFMKDNDNFIILSRSDLFAIYNLENDQAFNKRLSNPGDKQAQALKAIFDSKSTKCFKLKDLKRAVDSYELYLTKHVIFPQYNENTVLPCGLLCYEYNQIITIIYQDILERSRNYQGLYKFKWWHVASLGFGAAIDYFYTTNNLAKGIKEIQTIISKGSSSNPNQQIQNIIAVANKRLQKTSKRNDNVRLLYAFLNRDLSEYIAEKTKQINLSKTDFEFQRVSTGNRNSFERYKQELNKKNTGDFKDKFNLMNENSVNIEVNDQLVVSISQNLAPLNLLTPELRSSMALDIVQDIASHRVERASFISNGFVDICIGKRHQESVISLNQEGKFIIKPCRTILSNEIEEGSILLEINQLVAISRNSLIVLPISFGNWHFMLLMIDTVNKKIYFFDSLNGNRTEWAKSKIKLKETGHYQLVCFTEPFQDNNDCGFLVLAFIDQIYLRNNQSMNIIDLYRSIKEEYDSSFLRQYFCHYVGKPYSANNWVFTI</sequence>
<dbReference type="SUPFAM" id="SSF54001">
    <property type="entry name" value="Cysteine proteinases"/>
    <property type="match status" value="1"/>
</dbReference>
<evidence type="ECO:0000313" key="1">
    <source>
        <dbReference type="EMBL" id="AJC48359.1"/>
    </source>
</evidence>
<evidence type="ECO:0000313" key="2">
    <source>
        <dbReference type="Proteomes" id="UP000031104"/>
    </source>
</evidence>
<accession>A0A0A8E311</accession>
<dbReference type="RefSeq" id="WP_039123265.1">
    <property type="nucleotide sequence ID" value="NZ_CP010427.1"/>
</dbReference>
<dbReference type="InterPro" id="IPR038765">
    <property type="entry name" value="Papain-like_cys_pep_sf"/>
</dbReference>
<proteinExistence type="predicted"/>
<protein>
    <recommendedName>
        <fullName evidence="3">Ubiquitin-like protease family profile domain-containing protein</fullName>
    </recommendedName>
</protein>
<dbReference type="KEGG" id="fgu:SD28_01125"/>
<name>A0A0A8E311_9GAMM</name>
<keyword evidence="2" id="KW-1185">Reference proteome</keyword>
<dbReference type="EMBL" id="CP010427">
    <property type="protein sequence ID" value="AJC48359.1"/>
    <property type="molecule type" value="Genomic_DNA"/>
</dbReference>
<organism evidence="1 2">
    <name type="scientific">Allofrancisella guangzhouensis</name>
    <dbReference type="NCBI Taxonomy" id="594679"/>
    <lineage>
        <taxon>Bacteria</taxon>
        <taxon>Pseudomonadati</taxon>
        <taxon>Pseudomonadota</taxon>
        <taxon>Gammaproteobacteria</taxon>
        <taxon>Thiotrichales</taxon>
        <taxon>Francisellaceae</taxon>
        <taxon>Allofrancisella</taxon>
    </lineage>
</organism>
<dbReference type="Gene3D" id="3.40.395.10">
    <property type="entry name" value="Adenoviral Proteinase, Chain A"/>
    <property type="match status" value="1"/>
</dbReference>
<evidence type="ECO:0008006" key="3">
    <source>
        <dbReference type="Google" id="ProtNLM"/>
    </source>
</evidence>
<dbReference type="OrthoDB" id="5606246at2"/>
<dbReference type="HOGENOM" id="CLU_243441_0_0_6"/>
<dbReference type="Proteomes" id="UP000031104">
    <property type="component" value="Chromosome"/>
</dbReference>